<reference evidence="3" key="1">
    <citation type="submission" date="2024-10" db="EMBL/GenBank/DDBJ databases">
        <authorList>
            <person name="Lesea H.P."/>
            <person name="Kuehl J.V."/>
            <person name="Chandonia J.-M."/>
        </authorList>
    </citation>
    <scope>NUCLEOTIDE SEQUENCE</scope>
    <source>
        <strain evidence="3">FW102-FHT14D07</strain>
    </source>
</reference>
<dbReference type="PANTHER" id="PTHR30203">
    <property type="entry name" value="OUTER MEMBRANE CATION EFFLUX PROTEIN"/>
    <property type="match status" value="1"/>
</dbReference>
<evidence type="ECO:0000313" key="3">
    <source>
        <dbReference type="EMBL" id="XIA20365.1"/>
    </source>
</evidence>
<accession>A0AB74UV95</accession>
<dbReference type="InterPro" id="IPR003423">
    <property type="entry name" value="OMP_efflux"/>
</dbReference>
<feature type="signal peptide" evidence="2">
    <location>
        <begin position="1"/>
        <end position="22"/>
    </location>
</feature>
<evidence type="ECO:0000256" key="1">
    <source>
        <dbReference type="ARBA" id="ARBA00007613"/>
    </source>
</evidence>
<dbReference type="EMBL" id="CP170721">
    <property type="protein sequence ID" value="XIA20365.1"/>
    <property type="molecule type" value="Genomic_DNA"/>
</dbReference>
<dbReference type="Gene3D" id="1.20.1600.10">
    <property type="entry name" value="Outer membrane efflux proteins (OEP)"/>
    <property type="match status" value="1"/>
</dbReference>
<dbReference type="Pfam" id="PF02321">
    <property type="entry name" value="OEP"/>
    <property type="match status" value="2"/>
</dbReference>
<protein>
    <submittedName>
        <fullName evidence="3">TolC family protein</fullName>
    </submittedName>
</protein>
<dbReference type="GO" id="GO:0015562">
    <property type="term" value="F:efflux transmembrane transporter activity"/>
    <property type="evidence" value="ECO:0007669"/>
    <property type="project" value="InterPro"/>
</dbReference>
<proteinExistence type="inferred from homology"/>
<organism evidence="3">
    <name type="scientific">Rhodanobacter sp. FW102-FHT14D07</name>
    <dbReference type="NCBI Taxonomy" id="3351462"/>
    <lineage>
        <taxon>Bacteria</taxon>
        <taxon>Pseudomonadati</taxon>
        <taxon>Pseudomonadota</taxon>
        <taxon>Gammaproteobacteria</taxon>
        <taxon>Lysobacterales</taxon>
        <taxon>Rhodanobacteraceae</taxon>
        <taxon>Rhodanobacter</taxon>
    </lineage>
</organism>
<dbReference type="PANTHER" id="PTHR30203:SF24">
    <property type="entry name" value="BLR4935 PROTEIN"/>
    <property type="match status" value="1"/>
</dbReference>
<feature type="chain" id="PRO_5044504375" evidence="2">
    <location>
        <begin position="23"/>
        <end position="415"/>
    </location>
</feature>
<comment type="similarity">
    <text evidence="1">Belongs to the outer membrane factor (OMF) (TC 1.B.17) family.</text>
</comment>
<name>A0AB74UV95_9GAMM</name>
<dbReference type="AlphaFoldDB" id="A0AB74UV95"/>
<gene>
    <name evidence="3" type="ORF">ACFYG5_09655</name>
</gene>
<keyword evidence="2" id="KW-0732">Signal</keyword>
<dbReference type="SUPFAM" id="SSF56954">
    <property type="entry name" value="Outer membrane efflux proteins (OEP)"/>
    <property type="match status" value="1"/>
</dbReference>
<sequence>MFSLRCLCLLLLAGGFGAPAVAGEALSLPQAVARALAHNPAIRAGDRTIVAAERQADLAGLAPPWVVGAEVENVGGSGSLAGVQAAETTLRLGRVLERGGKRDARVAAGAIDVERSRIALEQTRLELATEAARRFVEVLADQARTTVAAQDLALAHELTATVRRWVQAGRSPESDLDLMQIAEAQADIEVEHTSHELAGARVSLAALWNAVEPDFDTVAGNLFELPAVPAYDALVSRLPDNPALRGLALDTRAAQARERLAVASARPDVSMYVGVRRLSAFNDTALVAGISLPLGSAGRSALSVAQSVAETEAADARAQAQQIDVRQRLFTAYQELVHARTAFEAYRDRMIPKAEAALALTRKGFEAGRFSFVALSQARRTLLELRKAQIDAAVRYLTLLTDIERMTVAAGVSSP</sequence>
<evidence type="ECO:0000256" key="2">
    <source>
        <dbReference type="SAM" id="SignalP"/>
    </source>
</evidence>
<dbReference type="InterPro" id="IPR010131">
    <property type="entry name" value="MdtP/NodT-like"/>
</dbReference>
<dbReference type="RefSeq" id="WP_395117631.1">
    <property type="nucleotide sequence ID" value="NZ_CP170721.1"/>
</dbReference>